<dbReference type="STRING" id="909613.UO65_1550"/>
<feature type="transmembrane region" description="Helical" evidence="1">
    <location>
        <begin position="24"/>
        <end position="49"/>
    </location>
</feature>
<reference evidence="2 3" key="1">
    <citation type="journal article" date="2014" name="Genome Announc.">
        <title>Draft Genome Sequence of the Antitrypanosomally Active Sponge-Associated Bacterium Actinokineospora sp. Strain EG49.</title>
        <authorList>
            <person name="Harjes J."/>
            <person name="Ryu T."/>
            <person name="Abdelmohsen U.R."/>
            <person name="Moitinho-Silva L."/>
            <person name="Horn H."/>
            <person name="Ravasi T."/>
            <person name="Hentschel U."/>
        </authorList>
    </citation>
    <scope>NUCLEOTIDE SEQUENCE [LARGE SCALE GENOMIC DNA]</scope>
    <source>
        <strain evidence="2 3">EG49</strain>
    </source>
</reference>
<dbReference type="RefSeq" id="WP_035280015.1">
    <property type="nucleotide sequence ID" value="NZ_AYXG01000054.1"/>
</dbReference>
<organism evidence="2 3">
    <name type="scientific">Actinokineospora spheciospongiae</name>
    <dbReference type="NCBI Taxonomy" id="909613"/>
    <lineage>
        <taxon>Bacteria</taxon>
        <taxon>Bacillati</taxon>
        <taxon>Actinomycetota</taxon>
        <taxon>Actinomycetes</taxon>
        <taxon>Pseudonocardiales</taxon>
        <taxon>Pseudonocardiaceae</taxon>
        <taxon>Actinokineospora</taxon>
    </lineage>
</organism>
<feature type="transmembrane region" description="Helical" evidence="1">
    <location>
        <begin position="89"/>
        <end position="110"/>
    </location>
</feature>
<comment type="caution">
    <text evidence="2">The sequence shown here is derived from an EMBL/GenBank/DDBJ whole genome shotgun (WGS) entry which is preliminary data.</text>
</comment>
<sequence length="114" mass="12298">MAERAEETGKETRRREPAVVRAKAVGLLAGIAGWVGRLIALVLVLHVVLVMGNANPDNPIANFVRGLAEPLSLAFKTLFTPEDAKLGLLVNYGLAAVFWLVVTSVVVRLIRRLG</sequence>
<dbReference type="eggNOG" id="ENOG5033GJH">
    <property type="taxonomic scope" value="Bacteria"/>
</dbReference>
<keyword evidence="1" id="KW-1133">Transmembrane helix</keyword>
<dbReference type="AlphaFoldDB" id="W7IQK8"/>
<dbReference type="Proteomes" id="UP000019277">
    <property type="component" value="Unassembled WGS sequence"/>
</dbReference>
<protein>
    <recommendedName>
        <fullName evidence="4">YggT family protein</fullName>
    </recommendedName>
</protein>
<proteinExistence type="predicted"/>
<evidence type="ECO:0008006" key="4">
    <source>
        <dbReference type="Google" id="ProtNLM"/>
    </source>
</evidence>
<dbReference type="EMBL" id="AYXG01000054">
    <property type="protein sequence ID" value="EWC63140.1"/>
    <property type="molecule type" value="Genomic_DNA"/>
</dbReference>
<dbReference type="OrthoDB" id="5192539at2"/>
<keyword evidence="1" id="KW-0472">Membrane</keyword>
<name>W7IQK8_9PSEU</name>
<keyword evidence="3" id="KW-1185">Reference proteome</keyword>
<accession>W7IQK8</accession>
<evidence type="ECO:0000313" key="3">
    <source>
        <dbReference type="Proteomes" id="UP000019277"/>
    </source>
</evidence>
<evidence type="ECO:0000313" key="2">
    <source>
        <dbReference type="EMBL" id="EWC63140.1"/>
    </source>
</evidence>
<gene>
    <name evidence="2" type="ORF">UO65_1550</name>
</gene>
<dbReference type="PATRIC" id="fig|909613.9.peg.1562"/>
<evidence type="ECO:0000256" key="1">
    <source>
        <dbReference type="SAM" id="Phobius"/>
    </source>
</evidence>
<keyword evidence="1" id="KW-0812">Transmembrane</keyword>